<protein>
    <submittedName>
        <fullName evidence="1">Vegetative cell wall protein gp1-like isoform X5</fullName>
    </submittedName>
</protein>
<dbReference type="AlphaFoldDB" id="A0AAX6FBI1"/>
<proteinExistence type="predicted"/>
<dbReference type="EMBL" id="JANAVB010030219">
    <property type="protein sequence ID" value="KAJ6813807.1"/>
    <property type="molecule type" value="Genomic_DNA"/>
</dbReference>
<evidence type="ECO:0000313" key="2">
    <source>
        <dbReference type="Proteomes" id="UP001140949"/>
    </source>
</evidence>
<evidence type="ECO:0000313" key="1">
    <source>
        <dbReference type="EMBL" id="KAJ6813807.1"/>
    </source>
</evidence>
<accession>A0AAX6FBI1</accession>
<keyword evidence="2" id="KW-1185">Reference proteome</keyword>
<dbReference type="Proteomes" id="UP001140949">
    <property type="component" value="Unassembled WGS sequence"/>
</dbReference>
<organism evidence="1 2">
    <name type="scientific">Iris pallida</name>
    <name type="common">Sweet iris</name>
    <dbReference type="NCBI Taxonomy" id="29817"/>
    <lineage>
        <taxon>Eukaryota</taxon>
        <taxon>Viridiplantae</taxon>
        <taxon>Streptophyta</taxon>
        <taxon>Embryophyta</taxon>
        <taxon>Tracheophyta</taxon>
        <taxon>Spermatophyta</taxon>
        <taxon>Magnoliopsida</taxon>
        <taxon>Liliopsida</taxon>
        <taxon>Asparagales</taxon>
        <taxon>Iridaceae</taxon>
        <taxon>Iridoideae</taxon>
        <taxon>Irideae</taxon>
        <taxon>Iris</taxon>
    </lineage>
</organism>
<reference evidence="1" key="1">
    <citation type="journal article" date="2023" name="GigaByte">
        <title>Genome assembly of the bearded iris, Iris pallida Lam.</title>
        <authorList>
            <person name="Bruccoleri R.E."/>
            <person name="Oakeley E.J."/>
            <person name="Faust A.M.E."/>
            <person name="Altorfer M."/>
            <person name="Dessus-Babus S."/>
            <person name="Burckhardt D."/>
            <person name="Oertli M."/>
            <person name="Naumann U."/>
            <person name="Petersen F."/>
            <person name="Wong J."/>
        </authorList>
    </citation>
    <scope>NUCLEOTIDE SEQUENCE</scope>
    <source>
        <strain evidence="1">GSM-AAB239-AS_SAM_17_03QT</strain>
    </source>
</reference>
<comment type="caution">
    <text evidence="1">The sequence shown here is derived from an EMBL/GenBank/DDBJ whole genome shotgun (WGS) entry which is preliminary data.</text>
</comment>
<gene>
    <name evidence="1" type="ORF">M6B38_141525</name>
</gene>
<name>A0AAX6FBI1_IRIPA</name>
<reference evidence="1" key="2">
    <citation type="submission" date="2023-04" db="EMBL/GenBank/DDBJ databases">
        <authorList>
            <person name="Bruccoleri R.E."/>
            <person name="Oakeley E.J."/>
            <person name="Faust A.-M."/>
            <person name="Dessus-Babus S."/>
            <person name="Altorfer M."/>
            <person name="Burckhardt D."/>
            <person name="Oertli M."/>
            <person name="Naumann U."/>
            <person name="Petersen F."/>
            <person name="Wong J."/>
        </authorList>
    </citation>
    <scope>NUCLEOTIDE SEQUENCE</scope>
    <source>
        <strain evidence="1">GSM-AAB239-AS_SAM_17_03QT</strain>
        <tissue evidence="1">Leaf</tissue>
    </source>
</reference>
<sequence>MIGCEGLLRFSKELVAGLGWRRWLVCRRSPRSSADPTDAGQRMTAARVTGEESLLHSHCVFDGVFPWWPMVY</sequence>